<sequence>MMFFMVYRTVCFEVAFSVWFIQNSDKSAASPICEREQQNGGCCDGYYFNVTKAACAKCMPGYIGPNCTIPCLYPTYGELCQEYCDCSNSSCDVSTGCRAPITVGDTCQGHRNCSNTECTASTECTTLSTVTIEHKASERNVTYYSTAVPDATKSTIKDILIILIWIFGGVDILLICAHSVLFVIDHRRKRSSQMKKTIGRRFVTRRNSMYENIEIGLSNV</sequence>
<dbReference type="RefSeq" id="XP_022287187.1">
    <property type="nucleotide sequence ID" value="XM_022431479.1"/>
</dbReference>
<reference evidence="3" key="1">
    <citation type="submission" date="2025-08" db="UniProtKB">
        <authorList>
            <consortium name="RefSeq"/>
        </authorList>
    </citation>
    <scope>IDENTIFICATION</scope>
    <source>
        <tissue evidence="3">Whole sample</tissue>
    </source>
</reference>
<dbReference type="KEGG" id="cvn:111099951"/>
<keyword evidence="1" id="KW-1133">Transmembrane helix</keyword>
<organism evidence="2 3">
    <name type="scientific">Crassostrea virginica</name>
    <name type="common">Eastern oyster</name>
    <dbReference type="NCBI Taxonomy" id="6565"/>
    <lineage>
        <taxon>Eukaryota</taxon>
        <taxon>Metazoa</taxon>
        <taxon>Spiralia</taxon>
        <taxon>Lophotrochozoa</taxon>
        <taxon>Mollusca</taxon>
        <taxon>Bivalvia</taxon>
        <taxon>Autobranchia</taxon>
        <taxon>Pteriomorphia</taxon>
        <taxon>Ostreida</taxon>
        <taxon>Ostreoidea</taxon>
        <taxon>Ostreidae</taxon>
        <taxon>Crassostrea</taxon>
    </lineage>
</organism>
<proteinExistence type="predicted"/>
<evidence type="ECO:0000313" key="3">
    <source>
        <dbReference type="RefSeq" id="XP_022287187.1"/>
    </source>
</evidence>
<accession>A0A8B8A6U2</accession>
<evidence type="ECO:0000313" key="2">
    <source>
        <dbReference type="Proteomes" id="UP000694844"/>
    </source>
</evidence>
<keyword evidence="1" id="KW-0472">Membrane</keyword>
<name>A0A8B8A6U2_CRAVI</name>
<protein>
    <submittedName>
        <fullName evidence="3">Uncharacterized protein LOC111099951</fullName>
    </submittedName>
</protein>
<evidence type="ECO:0000256" key="1">
    <source>
        <dbReference type="SAM" id="Phobius"/>
    </source>
</evidence>
<dbReference type="AlphaFoldDB" id="A0A8B8A6U2"/>
<gene>
    <name evidence="3" type="primary">LOC111099951</name>
</gene>
<keyword evidence="1" id="KW-0812">Transmembrane</keyword>
<feature type="transmembrane region" description="Helical" evidence="1">
    <location>
        <begin position="159"/>
        <end position="184"/>
    </location>
</feature>
<dbReference type="GeneID" id="111099951"/>
<dbReference type="Gene3D" id="2.170.300.10">
    <property type="entry name" value="Tie2 ligand-binding domain superfamily"/>
    <property type="match status" value="1"/>
</dbReference>
<keyword evidence="2" id="KW-1185">Reference proteome</keyword>
<dbReference type="Proteomes" id="UP000694844">
    <property type="component" value="Chromosome 6"/>
</dbReference>